<protein>
    <submittedName>
        <fullName evidence="5">Aminoacylase-1</fullName>
    </submittedName>
</protein>
<feature type="binding site" evidence="2">
    <location>
        <position position="145"/>
    </location>
    <ligand>
        <name>Zn(2+)</name>
        <dbReference type="ChEBI" id="CHEBI:29105"/>
        <label>1</label>
    </ligand>
</feature>
<dbReference type="FunFam" id="1.10.150.900:FF:000001">
    <property type="entry name" value="Aminoacylase-1, putative"/>
    <property type="match status" value="1"/>
</dbReference>
<accession>A0A6I9SX04</accession>
<evidence type="ECO:0000313" key="5">
    <source>
        <dbReference type="RefSeq" id="XP_011074859.2"/>
    </source>
</evidence>
<keyword evidence="3" id="KW-0732">Signal</keyword>
<dbReference type="Gene3D" id="1.10.150.900">
    <property type="match status" value="1"/>
</dbReference>
<dbReference type="Gene3D" id="3.40.630.10">
    <property type="entry name" value="Zn peptidases"/>
    <property type="match status" value="1"/>
</dbReference>
<dbReference type="Proteomes" id="UP000504604">
    <property type="component" value="Linkage group LG3"/>
</dbReference>
<proteinExistence type="predicted"/>
<dbReference type="KEGG" id="sind:105159481"/>
<evidence type="ECO:0000256" key="2">
    <source>
        <dbReference type="PIRSR" id="PIRSR036696-2"/>
    </source>
</evidence>
<keyword evidence="2" id="KW-0862">Zinc</keyword>
<dbReference type="GO" id="GO:0006520">
    <property type="term" value="P:amino acid metabolic process"/>
    <property type="evidence" value="ECO:0007669"/>
    <property type="project" value="InterPro"/>
</dbReference>
<feature type="active site" description="Proton acceptor" evidence="1">
    <location>
        <position position="180"/>
    </location>
</feature>
<dbReference type="AlphaFoldDB" id="A0A6I9SX04"/>
<dbReference type="GO" id="GO:0005737">
    <property type="term" value="C:cytoplasm"/>
    <property type="evidence" value="ECO:0007669"/>
    <property type="project" value="InterPro"/>
</dbReference>
<dbReference type="Pfam" id="PF01546">
    <property type="entry name" value="Peptidase_M20"/>
    <property type="match status" value="1"/>
</dbReference>
<dbReference type="GeneID" id="105159481"/>
<dbReference type="InterPro" id="IPR010159">
    <property type="entry name" value="N-acyl_aa_amidohydrolase"/>
</dbReference>
<dbReference type="SUPFAM" id="SSF55031">
    <property type="entry name" value="Bacterial exopeptidase dimerisation domain"/>
    <property type="match status" value="1"/>
</dbReference>
<dbReference type="PANTHER" id="PTHR45892:SF3">
    <property type="entry name" value="PUTATIVE-RELATED"/>
    <property type="match status" value="1"/>
</dbReference>
<dbReference type="OrthoDB" id="3064516at2759"/>
<feature type="binding site" evidence="2">
    <location>
        <position position="181"/>
    </location>
    <ligand>
        <name>Zn(2+)</name>
        <dbReference type="ChEBI" id="CHEBI:29105"/>
        <label>2</label>
    </ligand>
</feature>
<dbReference type="PANTHER" id="PTHR45892">
    <property type="entry name" value="AMINOACYLASE-1"/>
    <property type="match status" value="1"/>
</dbReference>
<dbReference type="FunFam" id="3.30.70.360:FF:000009">
    <property type="entry name" value="aminoacylase-1 isoform X1"/>
    <property type="match status" value="1"/>
</dbReference>
<dbReference type="RefSeq" id="XP_011074859.2">
    <property type="nucleotide sequence ID" value="XM_011076557.2"/>
</dbReference>
<dbReference type="GO" id="GO:0004046">
    <property type="term" value="F:aminoacylase activity"/>
    <property type="evidence" value="ECO:0007669"/>
    <property type="project" value="InterPro"/>
</dbReference>
<reference evidence="5" key="1">
    <citation type="submission" date="2025-08" db="UniProtKB">
        <authorList>
            <consortium name="RefSeq"/>
        </authorList>
    </citation>
    <scope>IDENTIFICATION</scope>
</reference>
<dbReference type="InterPro" id="IPR002933">
    <property type="entry name" value="Peptidase_M20"/>
</dbReference>
<dbReference type="NCBIfam" id="TIGR01880">
    <property type="entry name" value="Ac-peptdase-euk"/>
    <property type="match status" value="1"/>
</dbReference>
<feature type="binding site" evidence="2">
    <location>
        <position position="145"/>
    </location>
    <ligand>
        <name>Zn(2+)</name>
        <dbReference type="ChEBI" id="CHEBI:29105"/>
        <label>2</label>
    </ligand>
</feature>
<feature type="active site" evidence="1">
    <location>
        <position position="114"/>
    </location>
</feature>
<keyword evidence="4" id="KW-1185">Reference proteome</keyword>
<dbReference type="FunCoup" id="A0A6I9SX04">
    <property type="interactions" value="1138"/>
</dbReference>
<dbReference type="SUPFAM" id="SSF53187">
    <property type="entry name" value="Zn-dependent exopeptidases"/>
    <property type="match status" value="1"/>
</dbReference>
<evidence type="ECO:0000256" key="3">
    <source>
        <dbReference type="SAM" id="SignalP"/>
    </source>
</evidence>
<feature type="chain" id="PRO_5026748753" evidence="3">
    <location>
        <begin position="28"/>
        <end position="455"/>
    </location>
</feature>
<dbReference type="FunFam" id="3.40.630.10:FF:000019">
    <property type="entry name" value="Aminoacylase 1"/>
    <property type="match status" value="1"/>
</dbReference>
<feature type="binding site" evidence="2">
    <location>
        <position position="418"/>
    </location>
    <ligand>
        <name>Zn(2+)</name>
        <dbReference type="ChEBI" id="CHEBI:29105"/>
        <label>2</label>
    </ligand>
</feature>
<dbReference type="GO" id="GO:0046872">
    <property type="term" value="F:metal ion binding"/>
    <property type="evidence" value="ECO:0007669"/>
    <property type="project" value="UniProtKB-KW"/>
</dbReference>
<keyword evidence="2" id="KW-0479">Metal-binding</keyword>
<dbReference type="Gene3D" id="3.30.70.360">
    <property type="match status" value="1"/>
</dbReference>
<evidence type="ECO:0000256" key="1">
    <source>
        <dbReference type="PIRSR" id="PIRSR036696-1"/>
    </source>
</evidence>
<name>A0A6I9SX04_SESIN</name>
<dbReference type="PIRSF" id="PIRSF036696">
    <property type="entry name" value="ACY-1"/>
    <property type="match status" value="1"/>
</dbReference>
<feature type="binding site" evidence="2">
    <location>
        <position position="208"/>
    </location>
    <ligand>
        <name>Zn(2+)</name>
        <dbReference type="ChEBI" id="CHEBI:29105"/>
        <label>1</label>
    </ligand>
</feature>
<comment type="cofactor">
    <cofactor evidence="2">
        <name>Zn(2+)</name>
        <dbReference type="ChEBI" id="CHEBI:29105"/>
    </cofactor>
    <text evidence="2">Binds 2 Zn(2+) ions per subunit.</text>
</comment>
<evidence type="ECO:0000313" key="4">
    <source>
        <dbReference type="Proteomes" id="UP000504604"/>
    </source>
</evidence>
<feature type="signal peptide" evidence="3">
    <location>
        <begin position="1"/>
        <end position="27"/>
    </location>
</feature>
<sequence>MSKPRRHMPSISAVILILSLSLSSTLSVIHNQEPQVNEESDPISRFRNYLRINTAHPAPDYAAAVNYLTAFAATIPSLQIRTLYFTTPDKPLLLITWPGSNPSLPAVLFNSHLDSVPAEPSKWLHYPFAAHLSDDGKIYARGAQDDKCIGVQYLEAIKELKSKLDYTPLRTVHISYVPDEEVGGFDGMAKFVESKEFKELNVGFVLDEGQASVNDEFRVFYADRSPWNLVIKATGVPGHGSRMYDNSAMENLMKSVEVIMKFRENNFDLVKAGWAANSEVISVNPVFLKAGIPSPSGFFMNMQPSEVEAGFDVRLPPTVDPDLMRRRIAGEWAPAWRNLTYEITEKGPLRDYMGRPLVTATNDSNPWWTIFKQAIEAAGGKLAKPEILSSTTDARFMRQMGIPTLGFSPMKNTPILLHDHNEFLKDSVYLNGIKVYEHVIRLLSSFDGATVSETK</sequence>
<dbReference type="InterPro" id="IPR052083">
    <property type="entry name" value="Aminoacylase-1_M20A"/>
</dbReference>
<organism evidence="4 5">
    <name type="scientific">Sesamum indicum</name>
    <name type="common">Oriental sesame</name>
    <name type="synonym">Sesamum orientale</name>
    <dbReference type="NCBI Taxonomy" id="4182"/>
    <lineage>
        <taxon>Eukaryota</taxon>
        <taxon>Viridiplantae</taxon>
        <taxon>Streptophyta</taxon>
        <taxon>Embryophyta</taxon>
        <taxon>Tracheophyta</taxon>
        <taxon>Spermatophyta</taxon>
        <taxon>Magnoliopsida</taxon>
        <taxon>eudicotyledons</taxon>
        <taxon>Gunneridae</taxon>
        <taxon>Pentapetalae</taxon>
        <taxon>asterids</taxon>
        <taxon>lamiids</taxon>
        <taxon>Lamiales</taxon>
        <taxon>Pedaliaceae</taxon>
        <taxon>Sesamum</taxon>
    </lineage>
</organism>
<dbReference type="InParanoid" id="A0A6I9SX04"/>
<dbReference type="InterPro" id="IPR036264">
    <property type="entry name" value="Bact_exopeptidase_dim_dom"/>
</dbReference>
<gene>
    <name evidence="5" type="primary">LOC105159481</name>
</gene>
<feature type="binding site" evidence="2">
    <location>
        <position position="112"/>
    </location>
    <ligand>
        <name>Zn(2+)</name>
        <dbReference type="ChEBI" id="CHEBI:29105"/>
        <label>1</label>
    </ligand>
</feature>